<evidence type="ECO:0000313" key="2">
    <source>
        <dbReference type="EnsemblPlants" id="OB01G20400.1"/>
    </source>
</evidence>
<reference evidence="2" key="2">
    <citation type="submission" date="2013-04" db="UniProtKB">
        <authorList>
            <consortium name="EnsemblPlants"/>
        </authorList>
    </citation>
    <scope>IDENTIFICATION</scope>
</reference>
<evidence type="ECO:0000313" key="3">
    <source>
        <dbReference type="Proteomes" id="UP000006038"/>
    </source>
</evidence>
<sequence>MKKANTINSQQNKYIQTRPTKSTRWASWARILWALGLSKVEQARPRVGWRAPARRRTGRRRRRRRA</sequence>
<dbReference type="Proteomes" id="UP000006038">
    <property type="component" value="Chromosome 1"/>
</dbReference>
<dbReference type="AlphaFoldDB" id="J3KYI4"/>
<organism evidence="2">
    <name type="scientific">Oryza brachyantha</name>
    <name type="common">malo sina</name>
    <dbReference type="NCBI Taxonomy" id="4533"/>
    <lineage>
        <taxon>Eukaryota</taxon>
        <taxon>Viridiplantae</taxon>
        <taxon>Streptophyta</taxon>
        <taxon>Embryophyta</taxon>
        <taxon>Tracheophyta</taxon>
        <taxon>Spermatophyta</taxon>
        <taxon>Magnoliopsida</taxon>
        <taxon>Liliopsida</taxon>
        <taxon>Poales</taxon>
        <taxon>Poaceae</taxon>
        <taxon>BOP clade</taxon>
        <taxon>Oryzoideae</taxon>
        <taxon>Oryzeae</taxon>
        <taxon>Oryzinae</taxon>
        <taxon>Oryza</taxon>
    </lineage>
</organism>
<dbReference type="EnsemblPlants" id="OB01G20400.1">
    <property type="protein sequence ID" value="OB01G20400.1"/>
    <property type="gene ID" value="OB01G20400"/>
</dbReference>
<evidence type="ECO:0000256" key="1">
    <source>
        <dbReference type="SAM" id="MobiDB-lite"/>
    </source>
</evidence>
<dbReference type="HOGENOM" id="CLU_2838730_0_0_1"/>
<proteinExistence type="predicted"/>
<protein>
    <submittedName>
        <fullName evidence="2">Uncharacterized protein</fullName>
    </submittedName>
</protein>
<dbReference type="Gramene" id="OB01G20400.1">
    <property type="protein sequence ID" value="OB01G20400.1"/>
    <property type="gene ID" value="OB01G20400"/>
</dbReference>
<feature type="region of interest" description="Disordered" evidence="1">
    <location>
        <begin position="44"/>
        <end position="66"/>
    </location>
</feature>
<accession>J3KYI4</accession>
<name>J3KYI4_ORYBR</name>
<keyword evidence="3" id="KW-1185">Reference proteome</keyword>
<feature type="region of interest" description="Disordered" evidence="1">
    <location>
        <begin position="1"/>
        <end position="20"/>
    </location>
</feature>
<feature type="compositionally biased region" description="Basic residues" evidence="1">
    <location>
        <begin position="52"/>
        <end position="66"/>
    </location>
</feature>
<reference evidence="2" key="1">
    <citation type="journal article" date="2013" name="Nat. Commun.">
        <title>Whole-genome sequencing of Oryza brachyantha reveals mechanisms underlying Oryza genome evolution.</title>
        <authorList>
            <person name="Chen J."/>
            <person name="Huang Q."/>
            <person name="Gao D."/>
            <person name="Wang J."/>
            <person name="Lang Y."/>
            <person name="Liu T."/>
            <person name="Li B."/>
            <person name="Bai Z."/>
            <person name="Luis Goicoechea J."/>
            <person name="Liang C."/>
            <person name="Chen C."/>
            <person name="Zhang W."/>
            <person name="Sun S."/>
            <person name="Liao Y."/>
            <person name="Zhang X."/>
            <person name="Yang L."/>
            <person name="Song C."/>
            <person name="Wang M."/>
            <person name="Shi J."/>
            <person name="Liu G."/>
            <person name="Liu J."/>
            <person name="Zhou H."/>
            <person name="Zhou W."/>
            <person name="Yu Q."/>
            <person name="An N."/>
            <person name="Chen Y."/>
            <person name="Cai Q."/>
            <person name="Wang B."/>
            <person name="Liu B."/>
            <person name="Min J."/>
            <person name="Huang Y."/>
            <person name="Wu H."/>
            <person name="Li Z."/>
            <person name="Zhang Y."/>
            <person name="Yin Y."/>
            <person name="Song W."/>
            <person name="Jiang J."/>
            <person name="Jackson S.A."/>
            <person name="Wing R.A."/>
            <person name="Wang J."/>
            <person name="Chen M."/>
        </authorList>
    </citation>
    <scope>NUCLEOTIDE SEQUENCE [LARGE SCALE GENOMIC DNA]</scope>
    <source>
        <strain evidence="2">cv. IRGC 101232</strain>
    </source>
</reference>